<keyword evidence="8" id="KW-1185">Reference proteome</keyword>
<dbReference type="STRING" id="246404.A0A507FG53"/>
<proteinExistence type="predicted"/>
<dbReference type="Gene3D" id="1.25.40.10">
    <property type="entry name" value="Tetratricopeptide repeat domain"/>
    <property type="match status" value="1"/>
</dbReference>
<comment type="caution">
    <text evidence="7">The sequence shown here is derived from an EMBL/GenBank/DDBJ whole genome shotgun (WGS) entry which is preliminary data.</text>
</comment>
<feature type="region of interest" description="Disordered" evidence="5">
    <location>
        <begin position="1"/>
        <end position="57"/>
    </location>
</feature>
<feature type="compositionally biased region" description="Low complexity" evidence="5">
    <location>
        <begin position="296"/>
        <end position="311"/>
    </location>
</feature>
<name>A0A507FG53_9FUNG</name>
<dbReference type="PANTHER" id="PTHR12792">
    <property type="entry name" value="EXTRA SPINDLE POLES 1-RELATED"/>
    <property type="match status" value="1"/>
</dbReference>
<feature type="compositionally biased region" description="Low complexity" evidence="5">
    <location>
        <begin position="257"/>
        <end position="283"/>
    </location>
</feature>
<gene>
    <name evidence="7" type="ORF">CcCBS67573_g03431</name>
</gene>
<comment type="catalytic activity">
    <reaction evidence="1">
        <text>All bonds known to be hydrolyzed by this endopeptidase have arginine in P1 and an acidic residue in P4. P6 is often occupied by an acidic residue or by a hydroxy-amino-acid residue, the phosphorylation of which enhances cleavage.</text>
        <dbReference type="EC" id="3.4.22.49"/>
    </reaction>
</comment>
<evidence type="ECO:0000259" key="6">
    <source>
        <dbReference type="PROSITE" id="PS51700"/>
    </source>
</evidence>
<evidence type="ECO:0000313" key="8">
    <source>
        <dbReference type="Proteomes" id="UP000320333"/>
    </source>
</evidence>
<evidence type="ECO:0000256" key="5">
    <source>
        <dbReference type="SAM" id="MobiDB-lite"/>
    </source>
</evidence>
<dbReference type="InterPro" id="IPR011990">
    <property type="entry name" value="TPR-like_helical_dom_sf"/>
</dbReference>
<dbReference type="GO" id="GO:0072686">
    <property type="term" value="C:mitotic spindle"/>
    <property type="evidence" value="ECO:0007669"/>
    <property type="project" value="TreeGrafter"/>
</dbReference>
<dbReference type="GO" id="GO:0004197">
    <property type="term" value="F:cysteine-type endopeptidase activity"/>
    <property type="evidence" value="ECO:0007669"/>
    <property type="project" value="InterPro"/>
</dbReference>
<dbReference type="GO" id="GO:0051307">
    <property type="term" value="P:meiotic chromosome separation"/>
    <property type="evidence" value="ECO:0007669"/>
    <property type="project" value="TreeGrafter"/>
</dbReference>
<keyword evidence="4" id="KW-0159">Chromosome partition</keyword>
<feature type="compositionally biased region" description="Polar residues" evidence="5">
    <location>
        <begin position="284"/>
        <end position="294"/>
    </location>
</feature>
<evidence type="ECO:0000256" key="2">
    <source>
        <dbReference type="ARBA" id="ARBA00012489"/>
    </source>
</evidence>
<keyword evidence="3" id="KW-0378">Hydrolase</keyword>
<accession>A0A507FG53</accession>
<dbReference type="GO" id="GO:0044732">
    <property type="term" value="C:mitotic spindle pole body"/>
    <property type="evidence" value="ECO:0007669"/>
    <property type="project" value="TreeGrafter"/>
</dbReference>
<feature type="domain" description="Peptidase C50" evidence="6">
    <location>
        <begin position="1948"/>
        <end position="2042"/>
    </location>
</feature>
<reference evidence="7 8" key="1">
    <citation type="journal article" date="2019" name="Sci. Rep.">
        <title>Comparative genomics of chytrid fungi reveal insights into the obligate biotrophic and pathogenic lifestyle of Synchytrium endobioticum.</title>
        <authorList>
            <person name="van de Vossenberg B.T.L.H."/>
            <person name="Warris S."/>
            <person name="Nguyen H.D.T."/>
            <person name="van Gent-Pelzer M.P.E."/>
            <person name="Joly D.L."/>
            <person name="van de Geest H.C."/>
            <person name="Bonants P.J.M."/>
            <person name="Smith D.S."/>
            <person name="Levesque C.A."/>
            <person name="van der Lee T.A.J."/>
        </authorList>
    </citation>
    <scope>NUCLEOTIDE SEQUENCE [LARGE SCALE GENOMIC DNA]</scope>
    <source>
        <strain evidence="7 8">CBS 675.73</strain>
    </source>
</reference>
<dbReference type="OrthoDB" id="10255632at2759"/>
<evidence type="ECO:0000256" key="3">
    <source>
        <dbReference type="ARBA" id="ARBA00022801"/>
    </source>
</evidence>
<dbReference type="EMBL" id="QEAP01000086">
    <property type="protein sequence ID" value="TPX75319.1"/>
    <property type="molecule type" value="Genomic_DNA"/>
</dbReference>
<dbReference type="InterPro" id="IPR030397">
    <property type="entry name" value="SEPARIN_core_dom"/>
</dbReference>
<dbReference type="GO" id="GO:0006508">
    <property type="term" value="P:proteolysis"/>
    <property type="evidence" value="ECO:0007669"/>
    <property type="project" value="InterPro"/>
</dbReference>
<dbReference type="PROSITE" id="PS51700">
    <property type="entry name" value="SEPARIN"/>
    <property type="match status" value="1"/>
</dbReference>
<feature type="compositionally biased region" description="Low complexity" evidence="5">
    <location>
        <begin position="8"/>
        <end position="21"/>
    </location>
</feature>
<sequence length="2167" mass="239720">MSQRPRATKTAAAVSAKAVVADSMQRKTDPNAGQGGESGSVQSDGKSVKTEARRIRSVKSSVSLGRVTAKQAETEMRMQMEMERDIASLVQQLESGDCTCLEVQAEKYMRYLGSVSRSVDAPAVHYRVLHALAKAVSHSNNSNLSTPAAAKPDDFDRIARIALVCAESLKSIQSSHAKADKTFAEAMTASTLNPDCYWNYKTEKALSNIATALVDGNQMKSALVILKYLHSVFSGESLPDISKMSISSTNDLPVKVTKTRPTSTVTASTASSRSKSSQNTTASKSVDGSQTKQVLTKRSSATLSSTTALTRKPSRALNRTSTDKAAISIKSNILLLHLLKVCIPDLAIARAAEDVAWIRKSDDLPWAAHPPPELVTATLYNTLRSLVRGETASQVSVEIFYCEYGILWWCEKVKKQTPAIGVKLFDSVFRHLHKLAAASADPKAAFMLKWASLRFFVESSSYKIDLFEDLSLRSAVVFEKAKLDEVPLILEFYKWVFDTLETLPNRVSSLKQVLLADHCLALAKKVNAPVASRASMFGRLVSNALKTGEAAVLTRLIASAFVTLLELDALFTETNICSNDFAQDAELVTLQLTELSQQLSGSPFRGAMVGEGSSSSTSNTSQAEKQAMESFTELTRMYNRILDSCRKAANSLALSVTGEEESSPAVQLQGVDPEGYGKKERANLVKRIIRSAVSCFEWWKDASNHSAPTKSLVLRISPSVVHLYVATFKIESCLGGVAAGLTDADGLEWCVTADETEQLCREIQFADGFTWISSACFNLGSVLYKKGNYIDACGWLKRACAQTQEALTMCDALGKTTAGETRRILAKRYEGLALCQNALRDIEGCFESCRFCLLYTIDDALEVLTTDKNVIRLLEKIMTMLNSGQKPRSILCAIPPDFNQSTVCTLLEYELDYYLESIKEDSCKSQSEFLELAAKNIDVILASTSISSPARARMLIHRSNISTLMNSENKSGAIADIQQAIDCLKAHAESDGASNFSNDNLASAYLALGRCYQETGVQETKPLHIAYQIWKNCLRNLPSFPSSGTFDKAHASKCFQSVEKAYSHLGHLAELFGILNQCIHQICTFRLMLQMLHLQQLPQVKLVSEAIRLYSCIGYAYVSVGYTGKAGEALLQAQQLIESNQNCAGSQGIPEAIISMWRLFYAYYLCAIGNVEKGLSIFGRAVPSNQAQFESKADKLLYASFSNFVQSNLSFFEGSLASAVFESQKSVRSISKSLTSQHLKEVSGALFSSRLQCTQRFLEYHAWLGTMYAIRGSIMEAEYYFKQGLKMAESCHALLFGNRFSMFLAELHYRQDMLDVSRRGLEITVMQQSEENATARDRVASLVRQGDLCAKEGDETAALELYHHANHELEEAMAENSILSFEHGLIPAHPNETPREKKLLHETRRPSKDLIEHPKSTEAAHLKCYILSYLKMEVTSRMAWVLNKQGRIDEAEKKLSAFDGSPQRGLEHAEYLCSLAAIKFQKLQQSLNGHPLLEMFSDSAFSIPWCTPKKSIIAGTKMNRKSASIALERSVLQLEDLLAEAIQCAKTYGSPHVLYDSCHRMALVKFLRAYFLGGGVSESVSNDIALEAAFYLDQSKGITPKRELFGELQEKAVSCLNASQKDAEQEEITSMHSIYTREASWTPEDLASEVLERLPASWTVVSLSADQDMDDLYITRFSGGSSTPTVLRLPMKRQAIREGEDNGFGLDAVLDEMSSIVSENNSTTKVASAVAAENREQTRQEKLDWWTARRELDERLRDLLGHVEKYWLGGFKGLLICDDFKSEAFARPFADFKTSLENLIVKAVAGKTRVKPLPLDPDLCCMILRLGLGPNPMDVEDVLYYLMDAYQYAGCPIGYDEINIDMMEGALSEAISRFHRSVDRIRSETSPNERTEDMQAPDRPHLILILDKKLQSLPWESLPCLRGTSVSRLPSLCFLRDRLKMARSVVRKPNGFYVLNPGKDLVKTEAEFSGFLKTTTWDGIVGEEPSEKVFEDKLQSKDIFLYFGHGGAEQYVRGHRIRKMNNCASTFLMGCSSGRLHAPGEFDIAGTALNYLIGGCPSLVANLWDVTDRDIDRFSKKLFVKIGVAEGNAFGENEAGSRKKLRAAKISEEPTEESTIESRFYKHEPCLSQMAGNLSVPEGVAVSREACELKYLVGAAPVVYGVPVHFV</sequence>
<dbReference type="PANTHER" id="PTHR12792:SF0">
    <property type="entry name" value="SEPARIN"/>
    <property type="match status" value="1"/>
</dbReference>
<dbReference type="Proteomes" id="UP000320333">
    <property type="component" value="Unassembled WGS sequence"/>
</dbReference>
<dbReference type="GO" id="GO:0005634">
    <property type="term" value="C:nucleus"/>
    <property type="evidence" value="ECO:0007669"/>
    <property type="project" value="InterPro"/>
</dbReference>
<protein>
    <recommendedName>
        <fullName evidence="2">separase</fullName>
        <ecNumber evidence="2">3.4.22.49</ecNumber>
    </recommendedName>
</protein>
<dbReference type="InterPro" id="IPR005314">
    <property type="entry name" value="Peptidase_C50"/>
</dbReference>
<evidence type="ECO:0000313" key="7">
    <source>
        <dbReference type="EMBL" id="TPX75319.1"/>
    </source>
</evidence>
<dbReference type="Pfam" id="PF03568">
    <property type="entry name" value="Separin_C"/>
    <property type="match status" value="1"/>
</dbReference>
<evidence type="ECO:0000256" key="4">
    <source>
        <dbReference type="ARBA" id="ARBA00022829"/>
    </source>
</evidence>
<dbReference type="SUPFAM" id="SSF48452">
    <property type="entry name" value="TPR-like"/>
    <property type="match status" value="2"/>
</dbReference>
<feature type="region of interest" description="Disordered" evidence="5">
    <location>
        <begin position="257"/>
        <end position="317"/>
    </location>
</feature>
<organism evidence="7 8">
    <name type="scientific">Chytriomyces confervae</name>
    <dbReference type="NCBI Taxonomy" id="246404"/>
    <lineage>
        <taxon>Eukaryota</taxon>
        <taxon>Fungi</taxon>
        <taxon>Fungi incertae sedis</taxon>
        <taxon>Chytridiomycota</taxon>
        <taxon>Chytridiomycota incertae sedis</taxon>
        <taxon>Chytridiomycetes</taxon>
        <taxon>Chytridiales</taxon>
        <taxon>Chytriomycetaceae</taxon>
        <taxon>Chytriomyces</taxon>
    </lineage>
</organism>
<dbReference type="EC" id="3.4.22.49" evidence="2"/>
<evidence type="ECO:0000256" key="1">
    <source>
        <dbReference type="ARBA" id="ARBA00000451"/>
    </source>
</evidence>
<dbReference type="GO" id="GO:0005737">
    <property type="term" value="C:cytoplasm"/>
    <property type="evidence" value="ECO:0007669"/>
    <property type="project" value="TreeGrafter"/>
</dbReference>